<sequence length="113" mass="12986">MQMMTAVNTIFVEKGKGEQVTARFQRAKTVHTFEGFIRMEVLLKQDAEDQDEVKVCTTWEDEKYFQNWLNSRENAKSHESKAPSTEPSPILGNKLTKFAVKVQHLPAEISEVK</sequence>
<dbReference type="PANTHER" id="PTHR34474">
    <property type="entry name" value="SIGNAL TRANSDUCTION PROTEIN TRAP"/>
    <property type="match status" value="1"/>
</dbReference>
<organism evidence="2 3">
    <name type="scientific">Sporosarcina newyorkensis</name>
    <dbReference type="NCBI Taxonomy" id="759851"/>
    <lineage>
        <taxon>Bacteria</taxon>
        <taxon>Bacillati</taxon>
        <taxon>Bacillota</taxon>
        <taxon>Bacilli</taxon>
        <taxon>Bacillales</taxon>
        <taxon>Caryophanaceae</taxon>
        <taxon>Sporosarcina</taxon>
    </lineage>
</organism>
<protein>
    <submittedName>
        <fullName evidence="2">Heme oxygenase (Staphylobilin-producing)</fullName>
    </submittedName>
</protein>
<dbReference type="Pfam" id="PF03992">
    <property type="entry name" value="ABM"/>
    <property type="match status" value="1"/>
</dbReference>
<gene>
    <name evidence="2" type="ORF">SAMN04244570_1545</name>
</gene>
<reference evidence="3" key="1">
    <citation type="submission" date="2017-02" db="EMBL/GenBank/DDBJ databases">
        <authorList>
            <person name="Varghese N."/>
            <person name="Submissions S."/>
        </authorList>
    </citation>
    <scope>NUCLEOTIDE SEQUENCE [LARGE SCALE GENOMIC DNA]</scope>
    <source>
        <strain evidence="3">DSM 23966</strain>
    </source>
</reference>
<evidence type="ECO:0000259" key="1">
    <source>
        <dbReference type="PROSITE" id="PS51725"/>
    </source>
</evidence>
<feature type="domain" description="ABM" evidence="1">
    <location>
        <begin position="4"/>
        <end position="98"/>
    </location>
</feature>
<dbReference type="PANTHER" id="PTHR34474:SF4">
    <property type="entry name" value="HEME OXYGENASE (STAPHYLOBILIN-PRODUCING) 1"/>
    <property type="match status" value="1"/>
</dbReference>
<dbReference type="InterPro" id="IPR050404">
    <property type="entry name" value="Heme-degrading_MO"/>
</dbReference>
<keyword evidence="3" id="KW-1185">Reference proteome</keyword>
<dbReference type="Proteomes" id="UP000190042">
    <property type="component" value="Unassembled WGS sequence"/>
</dbReference>
<evidence type="ECO:0000313" key="2">
    <source>
        <dbReference type="EMBL" id="SKA95102.1"/>
    </source>
</evidence>
<accession>A0A1T4XZW8</accession>
<dbReference type="SUPFAM" id="SSF54909">
    <property type="entry name" value="Dimeric alpha+beta barrel"/>
    <property type="match status" value="1"/>
</dbReference>
<dbReference type="EMBL" id="FUYJ01000002">
    <property type="protein sequence ID" value="SKA95102.1"/>
    <property type="molecule type" value="Genomic_DNA"/>
</dbReference>
<dbReference type="InterPro" id="IPR011008">
    <property type="entry name" value="Dimeric_a/b-barrel"/>
</dbReference>
<dbReference type="RefSeq" id="WP_245799462.1">
    <property type="nucleotide sequence ID" value="NZ_FUYJ01000002.1"/>
</dbReference>
<dbReference type="InterPro" id="IPR007138">
    <property type="entry name" value="ABM_dom"/>
</dbReference>
<name>A0A1T4XZW8_9BACL</name>
<dbReference type="PROSITE" id="PS51725">
    <property type="entry name" value="ABM"/>
    <property type="match status" value="1"/>
</dbReference>
<proteinExistence type="predicted"/>
<evidence type="ECO:0000313" key="3">
    <source>
        <dbReference type="Proteomes" id="UP000190042"/>
    </source>
</evidence>
<dbReference type="Gene3D" id="3.30.70.100">
    <property type="match status" value="1"/>
</dbReference>
<dbReference type="AlphaFoldDB" id="A0A1T4XZW8"/>